<dbReference type="PROSITE" id="PS50005">
    <property type="entry name" value="TPR"/>
    <property type="match status" value="1"/>
</dbReference>
<evidence type="ECO:0000256" key="1">
    <source>
        <dbReference type="PROSITE-ProRule" id="PRU00339"/>
    </source>
</evidence>
<keyword evidence="1" id="KW-0802">TPR repeat</keyword>
<dbReference type="RefSeq" id="WP_131559057.1">
    <property type="nucleotide sequence ID" value="NZ_SJSN01000008.1"/>
</dbReference>
<feature type="repeat" description="TPR" evidence="1">
    <location>
        <begin position="9"/>
        <end position="42"/>
    </location>
</feature>
<dbReference type="AlphaFoldDB" id="A0A4R0P6I7"/>
<keyword evidence="3" id="KW-1185">Reference proteome</keyword>
<reference evidence="2 3" key="1">
    <citation type="submission" date="2019-02" db="EMBL/GenBank/DDBJ databases">
        <title>Pedobacter sp. RP-3-11 sp. nov., isolated from Arctic soil.</title>
        <authorList>
            <person name="Dahal R.H."/>
        </authorList>
    </citation>
    <scope>NUCLEOTIDE SEQUENCE [LARGE SCALE GENOMIC DNA]</scope>
    <source>
        <strain evidence="2 3">RP-3-11</strain>
    </source>
</reference>
<dbReference type="Proteomes" id="UP000291485">
    <property type="component" value="Unassembled WGS sequence"/>
</dbReference>
<dbReference type="InterPro" id="IPR019734">
    <property type="entry name" value="TPR_rpt"/>
</dbReference>
<gene>
    <name evidence="2" type="ORF">EZ449_12135</name>
</gene>
<evidence type="ECO:0000313" key="3">
    <source>
        <dbReference type="Proteomes" id="UP000291485"/>
    </source>
</evidence>
<protein>
    <submittedName>
        <fullName evidence="2">Uncharacterized protein</fullName>
    </submittedName>
</protein>
<organism evidence="2 3">
    <name type="scientific">Pedobacter frigidisoli</name>
    <dbReference type="NCBI Taxonomy" id="2530455"/>
    <lineage>
        <taxon>Bacteria</taxon>
        <taxon>Pseudomonadati</taxon>
        <taxon>Bacteroidota</taxon>
        <taxon>Sphingobacteriia</taxon>
        <taxon>Sphingobacteriales</taxon>
        <taxon>Sphingobacteriaceae</taxon>
        <taxon>Pedobacter</taxon>
    </lineage>
</organism>
<dbReference type="InterPro" id="IPR011990">
    <property type="entry name" value="TPR-like_helical_dom_sf"/>
</dbReference>
<name>A0A4R0P6I7_9SPHI</name>
<proteinExistence type="predicted"/>
<dbReference type="Gene3D" id="1.25.40.10">
    <property type="entry name" value="Tetratricopeptide repeat domain"/>
    <property type="match status" value="1"/>
</dbReference>
<evidence type="ECO:0000313" key="2">
    <source>
        <dbReference type="EMBL" id="TCD08583.1"/>
    </source>
</evidence>
<comment type="caution">
    <text evidence="2">The sequence shown here is derived from an EMBL/GenBank/DDBJ whole genome shotgun (WGS) entry which is preliminary data.</text>
</comment>
<sequence length="140" mass="16477">MSRRKQIKSKQQFVEALELEKSGDTTSALKLYQKAVTTDPSNSHAWNRQMVLFRKSRTREQEVELIKNAISGYQKSAESRKRDWMEENRKKADSSRELAKMLGLLEETGLPKGDDTLIEKWQTRLYLLEYRIKNARKKKV</sequence>
<accession>A0A4R0P6I7</accession>
<dbReference type="EMBL" id="SJSN01000008">
    <property type="protein sequence ID" value="TCD08583.1"/>
    <property type="molecule type" value="Genomic_DNA"/>
</dbReference>
<dbReference type="SUPFAM" id="SSF48439">
    <property type="entry name" value="Protein prenylyltransferase"/>
    <property type="match status" value="1"/>
</dbReference>
<dbReference type="OrthoDB" id="679100at2"/>